<sequence>MLNYLEGLLGGLGVFIYAMPFVFIGVGMVMWVYIMMSGDIDVMREIVSANPRLRILIAGAVRTLRDKWWFVTNFSSLTDCHHLYIRRGKIVPEDLHAIPPSLRLRLRVGGGCYCLGIAWAALLYVAKAIYEW</sequence>
<organism evidence="2 3">
    <name type="scientific">Pseudomonas shirazensis</name>
    <dbReference type="NCBI Taxonomy" id="2745494"/>
    <lineage>
        <taxon>Bacteria</taxon>
        <taxon>Pseudomonadati</taxon>
        <taxon>Pseudomonadota</taxon>
        <taxon>Gammaproteobacteria</taxon>
        <taxon>Pseudomonadales</taxon>
        <taxon>Pseudomonadaceae</taxon>
        <taxon>Pseudomonas</taxon>
    </lineage>
</organism>
<keyword evidence="3" id="KW-1185">Reference proteome</keyword>
<feature type="transmembrane region" description="Helical" evidence="1">
    <location>
        <begin position="110"/>
        <end position="130"/>
    </location>
</feature>
<evidence type="ECO:0008006" key="4">
    <source>
        <dbReference type="Google" id="ProtNLM"/>
    </source>
</evidence>
<keyword evidence="1" id="KW-0472">Membrane</keyword>
<gene>
    <name evidence="2" type="ORF">WLF18_00850</name>
</gene>
<accession>A0ABU8ZTM8</accession>
<name>A0ABU8ZTM8_9PSED</name>
<feature type="transmembrane region" description="Helical" evidence="1">
    <location>
        <begin position="12"/>
        <end position="34"/>
    </location>
</feature>
<dbReference type="Proteomes" id="UP001386972">
    <property type="component" value="Unassembled WGS sequence"/>
</dbReference>
<keyword evidence="1" id="KW-0812">Transmembrane</keyword>
<comment type="caution">
    <text evidence="2">The sequence shown here is derived from an EMBL/GenBank/DDBJ whole genome shotgun (WGS) entry which is preliminary data.</text>
</comment>
<dbReference type="RefSeq" id="WP_146047345.1">
    <property type="nucleotide sequence ID" value="NZ_JBBNAW010000001.1"/>
</dbReference>
<evidence type="ECO:0000313" key="2">
    <source>
        <dbReference type="EMBL" id="MEK2607654.1"/>
    </source>
</evidence>
<dbReference type="EMBL" id="JBBNAW010000001">
    <property type="protein sequence ID" value="MEK2607654.1"/>
    <property type="molecule type" value="Genomic_DNA"/>
</dbReference>
<evidence type="ECO:0000313" key="3">
    <source>
        <dbReference type="Proteomes" id="UP001386972"/>
    </source>
</evidence>
<evidence type="ECO:0000256" key="1">
    <source>
        <dbReference type="SAM" id="Phobius"/>
    </source>
</evidence>
<protein>
    <recommendedName>
        <fullName evidence="4">Toxin CptA</fullName>
    </recommendedName>
</protein>
<reference evidence="2 3" key="1">
    <citation type="submission" date="2024-03" db="EMBL/GenBank/DDBJ databases">
        <title>Screening, Identification and Application of a Plant Lactobacillus Strain.</title>
        <authorList>
            <person name="Li Y.L."/>
        </authorList>
    </citation>
    <scope>NUCLEOTIDE SEQUENCE [LARGE SCALE GENOMIC DNA]</scope>
    <source>
        <strain evidence="2 3">JDB</strain>
    </source>
</reference>
<proteinExistence type="predicted"/>
<keyword evidence="1" id="KW-1133">Transmembrane helix</keyword>